<reference evidence="2 3" key="1">
    <citation type="submission" date="2020-08" db="EMBL/GenBank/DDBJ databases">
        <title>Functional genomics of gut bacteria from endangered species of beetles.</title>
        <authorList>
            <person name="Carlos-Shanley C."/>
        </authorList>
    </citation>
    <scope>NUCLEOTIDE SEQUENCE [LARGE SCALE GENOMIC DNA]</scope>
    <source>
        <strain evidence="2 3">S00142</strain>
    </source>
</reference>
<name>A0A7W7IY10_9FLAO</name>
<evidence type="ECO:0000313" key="3">
    <source>
        <dbReference type="Proteomes" id="UP000561681"/>
    </source>
</evidence>
<proteinExistence type="predicted"/>
<keyword evidence="3" id="KW-1185">Reference proteome</keyword>
<feature type="domain" description="Carrier" evidence="1">
    <location>
        <begin position="4"/>
        <end position="81"/>
    </location>
</feature>
<dbReference type="InterPro" id="IPR036736">
    <property type="entry name" value="ACP-like_sf"/>
</dbReference>
<sequence>MDRKELTEKLKEIIKPYAANTEAHENLTEETDFIKDLNINSANLVDIVLDIEEKFDVVIDNADMERMLDVKTAIEIIETKLAAK</sequence>
<evidence type="ECO:0000313" key="2">
    <source>
        <dbReference type="EMBL" id="MBB4802686.1"/>
    </source>
</evidence>
<dbReference type="SUPFAM" id="SSF47336">
    <property type="entry name" value="ACP-like"/>
    <property type="match status" value="1"/>
</dbReference>
<dbReference type="RefSeq" id="WP_184162895.1">
    <property type="nucleotide sequence ID" value="NZ_JACHLD010000004.1"/>
</dbReference>
<dbReference type="InterPro" id="IPR009081">
    <property type="entry name" value="PP-bd_ACP"/>
</dbReference>
<dbReference type="Pfam" id="PF00550">
    <property type="entry name" value="PP-binding"/>
    <property type="match status" value="1"/>
</dbReference>
<gene>
    <name evidence="2" type="ORF">HNP37_002761</name>
</gene>
<protein>
    <submittedName>
        <fullName evidence="2">Acyl carrier protein</fullName>
    </submittedName>
</protein>
<comment type="caution">
    <text evidence="2">The sequence shown here is derived from an EMBL/GenBank/DDBJ whole genome shotgun (WGS) entry which is preliminary data.</text>
</comment>
<accession>A0A7W7IY10</accession>
<dbReference type="Gene3D" id="1.10.1200.10">
    <property type="entry name" value="ACP-like"/>
    <property type="match status" value="1"/>
</dbReference>
<evidence type="ECO:0000259" key="1">
    <source>
        <dbReference type="PROSITE" id="PS50075"/>
    </source>
</evidence>
<dbReference type="AlphaFoldDB" id="A0A7W7IY10"/>
<dbReference type="EMBL" id="JACHLD010000004">
    <property type="protein sequence ID" value="MBB4802686.1"/>
    <property type="molecule type" value="Genomic_DNA"/>
</dbReference>
<organism evidence="2 3">
    <name type="scientific">Flavobacterium nitrogenifigens</name>
    <dbReference type="NCBI Taxonomy" id="1617283"/>
    <lineage>
        <taxon>Bacteria</taxon>
        <taxon>Pseudomonadati</taxon>
        <taxon>Bacteroidota</taxon>
        <taxon>Flavobacteriia</taxon>
        <taxon>Flavobacteriales</taxon>
        <taxon>Flavobacteriaceae</taxon>
        <taxon>Flavobacterium</taxon>
    </lineage>
</organism>
<dbReference type="PROSITE" id="PS50075">
    <property type="entry name" value="CARRIER"/>
    <property type="match status" value="1"/>
</dbReference>
<dbReference type="Proteomes" id="UP000561681">
    <property type="component" value="Unassembled WGS sequence"/>
</dbReference>